<proteinExistence type="predicted"/>
<protein>
    <submittedName>
        <fullName evidence="2">Uncharacterized protein</fullName>
    </submittedName>
</protein>
<reference evidence="2 3" key="1">
    <citation type="submission" date="2014-04" db="EMBL/GenBank/DDBJ databases">
        <authorList>
            <consortium name="DOE Joint Genome Institute"/>
            <person name="Kuo A."/>
            <person name="Tarkka M."/>
            <person name="Buscot F."/>
            <person name="Kohler A."/>
            <person name="Nagy L.G."/>
            <person name="Floudas D."/>
            <person name="Copeland A."/>
            <person name="Barry K.W."/>
            <person name="Cichocki N."/>
            <person name="Veneault-Fourrey C."/>
            <person name="LaButti K."/>
            <person name="Lindquist E.A."/>
            <person name="Lipzen A."/>
            <person name="Lundell T."/>
            <person name="Morin E."/>
            <person name="Murat C."/>
            <person name="Sun H."/>
            <person name="Tunlid A."/>
            <person name="Henrissat B."/>
            <person name="Grigoriev I.V."/>
            <person name="Hibbett D.S."/>
            <person name="Martin F."/>
            <person name="Nordberg H.P."/>
            <person name="Cantor M.N."/>
            <person name="Hua S.X."/>
        </authorList>
    </citation>
    <scope>NUCLEOTIDE SEQUENCE [LARGE SCALE GENOMIC DNA]</scope>
    <source>
        <strain evidence="2 3">F 1598</strain>
    </source>
</reference>
<feature type="signal peptide" evidence="1">
    <location>
        <begin position="1"/>
        <end position="19"/>
    </location>
</feature>
<evidence type="ECO:0000256" key="1">
    <source>
        <dbReference type="SAM" id="SignalP"/>
    </source>
</evidence>
<name>A0A0C3ALG4_PILCF</name>
<evidence type="ECO:0000313" key="2">
    <source>
        <dbReference type="EMBL" id="KIM74733.1"/>
    </source>
</evidence>
<sequence length="184" mass="20900">MPPLSLSLCLGYLLCSLRTFPRTQIDALLLAISYTHSVIILPQRATIDHGLRAYRAHSVVLPTRKIIIFHLRTIFSNSNVDLLIGMPLYAPDFTEKMMYPNPDPPLGTLTALSNFVPLSACFLLQLTPMLLNVPITFFLCRCSKRYNQADSRRTCRKELAFSCPQVDISRDCRWPRLSPEMVLS</sequence>
<dbReference type="HOGENOM" id="CLU_1468741_0_0_1"/>
<feature type="chain" id="PRO_5002161180" evidence="1">
    <location>
        <begin position="20"/>
        <end position="184"/>
    </location>
</feature>
<organism evidence="2 3">
    <name type="scientific">Piloderma croceum (strain F 1598)</name>
    <dbReference type="NCBI Taxonomy" id="765440"/>
    <lineage>
        <taxon>Eukaryota</taxon>
        <taxon>Fungi</taxon>
        <taxon>Dikarya</taxon>
        <taxon>Basidiomycota</taxon>
        <taxon>Agaricomycotina</taxon>
        <taxon>Agaricomycetes</taxon>
        <taxon>Agaricomycetidae</taxon>
        <taxon>Atheliales</taxon>
        <taxon>Atheliaceae</taxon>
        <taxon>Piloderma</taxon>
    </lineage>
</organism>
<keyword evidence="3" id="KW-1185">Reference proteome</keyword>
<reference evidence="3" key="2">
    <citation type="submission" date="2015-01" db="EMBL/GenBank/DDBJ databases">
        <title>Evolutionary Origins and Diversification of the Mycorrhizal Mutualists.</title>
        <authorList>
            <consortium name="DOE Joint Genome Institute"/>
            <consortium name="Mycorrhizal Genomics Consortium"/>
            <person name="Kohler A."/>
            <person name="Kuo A."/>
            <person name="Nagy L.G."/>
            <person name="Floudas D."/>
            <person name="Copeland A."/>
            <person name="Barry K.W."/>
            <person name="Cichocki N."/>
            <person name="Veneault-Fourrey C."/>
            <person name="LaButti K."/>
            <person name="Lindquist E.A."/>
            <person name="Lipzen A."/>
            <person name="Lundell T."/>
            <person name="Morin E."/>
            <person name="Murat C."/>
            <person name="Riley R."/>
            <person name="Ohm R."/>
            <person name="Sun H."/>
            <person name="Tunlid A."/>
            <person name="Henrissat B."/>
            <person name="Grigoriev I.V."/>
            <person name="Hibbett D.S."/>
            <person name="Martin F."/>
        </authorList>
    </citation>
    <scope>NUCLEOTIDE SEQUENCE [LARGE SCALE GENOMIC DNA]</scope>
    <source>
        <strain evidence="3">F 1598</strain>
    </source>
</reference>
<accession>A0A0C3ALG4</accession>
<dbReference type="AlphaFoldDB" id="A0A0C3ALG4"/>
<dbReference type="EMBL" id="KN833056">
    <property type="protein sequence ID" value="KIM74733.1"/>
    <property type="molecule type" value="Genomic_DNA"/>
</dbReference>
<gene>
    <name evidence="2" type="ORF">PILCRDRAFT_827938</name>
</gene>
<evidence type="ECO:0000313" key="3">
    <source>
        <dbReference type="Proteomes" id="UP000054166"/>
    </source>
</evidence>
<dbReference type="InParanoid" id="A0A0C3ALG4"/>
<keyword evidence="1" id="KW-0732">Signal</keyword>
<dbReference type="Proteomes" id="UP000054166">
    <property type="component" value="Unassembled WGS sequence"/>
</dbReference>